<keyword evidence="1" id="KW-0677">Repeat</keyword>
<dbReference type="SUPFAM" id="SSF48371">
    <property type="entry name" value="ARM repeat"/>
    <property type="match status" value="1"/>
</dbReference>
<dbReference type="Proteomes" id="UP000054561">
    <property type="component" value="Unassembled WGS sequence"/>
</dbReference>
<dbReference type="PANTHER" id="PTHR23314:SF0">
    <property type="entry name" value="SPERM-ASSOCIATED ANTIGEN 6"/>
    <property type="match status" value="1"/>
</dbReference>
<dbReference type="InterPro" id="IPR016024">
    <property type="entry name" value="ARM-type_fold"/>
</dbReference>
<evidence type="ECO:0000313" key="2">
    <source>
        <dbReference type="EMBL" id="KJP90200.1"/>
    </source>
</evidence>
<dbReference type="InterPro" id="IPR000357">
    <property type="entry name" value="HEAT"/>
</dbReference>
<reference evidence="2 3" key="1">
    <citation type="submission" date="2014-03" db="EMBL/GenBank/DDBJ databases">
        <title>The Genome Sequence of Plasmodium fragile nilgiri.</title>
        <authorList>
            <consortium name="The Broad Institute Genomics Platform"/>
            <consortium name="The Broad Institute Genome Sequencing Center for Infectious Disease"/>
            <person name="Neafsey D."/>
            <person name="Duraisingh M."/>
            <person name="Young S.K."/>
            <person name="Zeng Q."/>
            <person name="Gargeya S."/>
            <person name="Abouelleil A."/>
            <person name="Alvarado L."/>
            <person name="Chapman S.B."/>
            <person name="Gainer-Dewar J."/>
            <person name="Goldberg J."/>
            <person name="Griggs A."/>
            <person name="Gujja S."/>
            <person name="Hansen M."/>
            <person name="Howarth C."/>
            <person name="Imamovic A."/>
            <person name="Larimer J."/>
            <person name="Pearson M."/>
            <person name="Poon T.W."/>
            <person name="Priest M."/>
            <person name="Roberts A."/>
            <person name="Saif S."/>
            <person name="Shea T."/>
            <person name="Sykes S."/>
            <person name="Wortman J."/>
            <person name="Nusbaum C."/>
            <person name="Birren B."/>
        </authorList>
    </citation>
    <scope>NUCLEOTIDE SEQUENCE [LARGE SCALE GENOMIC DNA]</scope>
    <source>
        <strain evidence="3">nilgiri</strain>
    </source>
</reference>
<protein>
    <recommendedName>
        <fullName evidence="4">Armadillo repeat protein PF16</fullName>
    </recommendedName>
</protein>
<name>A0A0D9QT13_PLAFR</name>
<dbReference type="Pfam" id="PF02985">
    <property type="entry name" value="HEAT"/>
    <property type="match status" value="1"/>
</dbReference>
<evidence type="ECO:0008006" key="4">
    <source>
        <dbReference type="Google" id="ProtNLM"/>
    </source>
</evidence>
<gene>
    <name evidence="2" type="ORF">AK88_00048</name>
</gene>
<dbReference type="OMA" id="CECIEQS"/>
<keyword evidence="3" id="KW-1185">Reference proteome</keyword>
<evidence type="ECO:0000313" key="3">
    <source>
        <dbReference type="Proteomes" id="UP000054561"/>
    </source>
</evidence>
<evidence type="ECO:0000256" key="1">
    <source>
        <dbReference type="ARBA" id="ARBA00022737"/>
    </source>
</evidence>
<dbReference type="OrthoDB" id="7537227at2759"/>
<accession>A0A0D9QT13</accession>
<dbReference type="RefSeq" id="XP_012333122.1">
    <property type="nucleotide sequence ID" value="XM_012477699.1"/>
</dbReference>
<dbReference type="VEuPathDB" id="PlasmoDB:AK88_00048"/>
<dbReference type="Gene3D" id="1.25.10.10">
    <property type="entry name" value="Leucine-rich Repeat Variant"/>
    <property type="match status" value="2"/>
</dbReference>
<proteinExistence type="predicted"/>
<dbReference type="Pfam" id="PF00514">
    <property type="entry name" value="Arm"/>
    <property type="match status" value="1"/>
</dbReference>
<dbReference type="SMART" id="SM00185">
    <property type="entry name" value="ARM"/>
    <property type="match status" value="6"/>
</dbReference>
<dbReference type="GO" id="GO:0008017">
    <property type="term" value="F:microtubule binding"/>
    <property type="evidence" value="ECO:0007669"/>
    <property type="project" value="TreeGrafter"/>
</dbReference>
<dbReference type="InterPro" id="IPR011989">
    <property type="entry name" value="ARM-like"/>
</dbReference>
<dbReference type="GO" id="GO:0015630">
    <property type="term" value="C:microtubule cytoskeleton"/>
    <property type="evidence" value="ECO:0007669"/>
    <property type="project" value="TreeGrafter"/>
</dbReference>
<dbReference type="GeneID" id="24265362"/>
<dbReference type="EMBL" id="KQ001645">
    <property type="protein sequence ID" value="KJP90200.1"/>
    <property type="molecule type" value="Genomic_DNA"/>
</dbReference>
<sequence>MSKVIQQIFEDYNKSRTQFTQSIYDMCLKAHNMELIISTDIIIMIRPLILDKVPIVQQNATQILGKMASHSEEVALTILQNDILPHLVYCLKHENKNYRKNSANTLKCLASHNAKLANLVAEEENCIDNLLDSLDEYDIRLKDACINALCAIVKNDIDLANILVGKGIIPLVILSLQEKDTYLVRSSLNILTELCKHTNEIAKEVVDNNALPHLIKFLDNTDVQIKRYACNCLAQIAKHKEELTELIIENDMFPKIIYLLNDPDDVVKKNCANCLKEMSKHNEDICKIIVRAGTLPFICECIEQSSRGTVQLPAVLCIGFIASFSESLSLNIILANAIPILKKYLIEETEDYIKSACVWTLGNIGKHSSSHAKKLCDENLLIIFTNLYNANDSSDELKKRVKLAFKSVIQKVIDLEALEPVFLKATAKLAKYCICQFAKIIPKNPTYKKSFIKSGCLKYLQEMKNSEEVKKIEMEINTINNSFPEDIINYYTPGYSETLIKRIDQAGKM</sequence>
<dbReference type="InterPro" id="IPR000225">
    <property type="entry name" value="Armadillo"/>
</dbReference>
<organism evidence="2 3">
    <name type="scientific">Plasmodium fragile</name>
    <dbReference type="NCBI Taxonomy" id="5857"/>
    <lineage>
        <taxon>Eukaryota</taxon>
        <taxon>Sar</taxon>
        <taxon>Alveolata</taxon>
        <taxon>Apicomplexa</taxon>
        <taxon>Aconoidasida</taxon>
        <taxon>Haemosporida</taxon>
        <taxon>Plasmodiidae</taxon>
        <taxon>Plasmodium</taxon>
        <taxon>Plasmodium (Plasmodium)</taxon>
    </lineage>
</organism>
<dbReference type="GO" id="GO:0003341">
    <property type="term" value="P:cilium movement"/>
    <property type="evidence" value="ECO:0007669"/>
    <property type="project" value="TreeGrafter"/>
</dbReference>
<dbReference type="AlphaFoldDB" id="A0A0D9QT13"/>
<dbReference type="PANTHER" id="PTHR23314">
    <property type="entry name" value="SPERM-ASSOCIATED ANTIGEN 6 ARMADILLO REPEAT-CONTAINING"/>
    <property type="match status" value="1"/>
</dbReference>